<evidence type="ECO:0000313" key="3">
    <source>
        <dbReference type="EMBL" id="MCW7754627.1"/>
    </source>
</evidence>
<sequence>MLARTDRMPTPFLPFYCLILFMLVWPAASPARTAPEAAVPEILQPWIPWVQSQDKHAVCPATSAHTSQALCLWPETLKIDMDNRGARFSAVWEVLFESAVPLPGEAQLMPRNVRVNGRSHAVLLEKNRPVLYLKPGKHTIEGHFFWPRIPDTLALPQEMVLVEVRKNGSIRKDLRRDERGRIWLQAPTSDQKETGQTQTNLRIFRKISDGHPLEMETIIQLAVSGGPRQEKLPIPMPENGNLVLVESPLPLKPGMDEGLIMDLRPGNFTIRLIHLLSGSESRLLLPERQHEELWVFLPRPELRSAELTGGRSIDPRQTALPDAWKQYAAYRISPETDPEIQIRESRQKPAEDKLLLTRNIWLDFDGRGATVQDRLSGTLHNRRYMGMDTHGPLLPSRITLEGQDRLITRQGHMQGIEVPPGPLSMAATSRMDTGFSGNSLPLGWQHPFEKMDTTLHLPPGWHLAAIRGGTIPADASLTSRWSLLDVFFLMLLSGVALRIWGMVWGLGFGLAIGFFHHSFPLPLFFWFGLAATAALGSYAHKHRPARSTGLAILSGIHILLLTAAGLTALPYAADQIRTALYPQLEKLERALPAPSHSRTALQKTALMEEALHARAPEARTMRSAQDVSEVAAIEFAGDKVSPPPPAVTQTGPGTPTWQWRSVPVQTGFISSSHTLDVYLIPPFAASLAALLRVAFVIAVLGRLAAGFPYSLPSPGKNLTATMALLLLLPAAGARSHTEFPPAYLLEELKQRMATSYLCDPNCGRSGAATLRMTAPDSSSPVFSMEMEIHAGRKLAFPIPLVQGTGEPPEIRINAQPASLVFWQGNHHVLLEPGLHSLKIQGSLPPSSIRIRFPMAPDSLQLTAPGWTSEGLDGSGRVQDSLTLIPVLDKKAVSTETARPQIRPFVEVHRTLRRDRYWEVRSEIRRPYAGELSGRLRIPLIPGETVLTDGITVRDGHAEIPIPGPSRRIVWESRLPEEDTVRLSAPKTMDFAERWEVQAHTDRHLAYTGTVAAPVAAGRGLVWTPLPGQILEVTLAAMDPAPGPTLTTEDLFLKLETGKDRQRLTLEAHIRSGKAFLHPMEGPENALLKEIRINGTTQPLPGSREPLLLALTPGSHQIRILWEMPEKQGRRFLPASIRMPSMDMGMPTANIRQEIHLDQNQWLLWTHGPLLGPGVRIWGWVFLVLMLTAIMAVKAEKSPLKTRDWLLLGLGLVSLSPLAILIIGSGFFLFAWRGRQQQPMGPLHNFWQCGLGALLMVMALLLLAAVRNGLLGIPDMQIAGNGSYPELLRWTADRSEGTLPSAGVLIMPLFFWRVLMFAWALWLAGRVLSWAPWAWQALMTGIPWQKKGKKHPEDTGLRLDIENRT</sequence>
<keyword evidence="2" id="KW-1133">Transmembrane helix</keyword>
<feature type="transmembrane region" description="Helical" evidence="2">
    <location>
        <begin position="1176"/>
        <end position="1192"/>
    </location>
</feature>
<reference evidence="3 4" key="1">
    <citation type="submission" date="2022-11" db="EMBL/GenBank/DDBJ databases">
        <title>Desulfobotulus tamanensis H1 sp. nov. - anaerobic, alkaliphilic, sulphate reducing bacterium isolated from terrestrial mud volcano.</title>
        <authorList>
            <person name="Frolova A."/>
            <person name="Merkel A.Y."/>
            <person name="Slobodkin A.I."/>
        </authorList>
    </citation>
    <scope>NUCLEOTIDE SEQUENCE [LARGE SCALE GENOMIC DNA]</scope>
    <source>
        <strain evidence="3 4">H1</strain>
    </source>
</reference>
<gene>
    <name evidence="3" type="ORF">OOT00_11590</name>
</gene>
<proteinExistence type="predicted"/>
<feature type="region of interest" description="Disordered" evidence="1">
    <location>
        <begin position="1345"/>
        <end position="1364"/>
    </location>
</feature>
<organism evidence="3 4">
    <name type="scientific">Desulfobotulus pelophilus</name>
    <dbReference type="NCBI Taxonomy" id="2823377"/>
    <lineage>
        <taxon>Bacteria</taxon>
        <taxon>Pseudomonadati</taxon>
        <taxon>Thermodesulfobacteriota</taxon>
        <taxon>Desulfobacteria</taxon>
        <taxon>Desulfobacterales</taxon>
        <taxon>Desulfobacteraceae</taxon>
        <taxon>Desulfobotulus</taxon>
    </lineage>
</organism>
<name>A0ABT3NAZ2_9BACT</name>
<accession>A0ABT3NAZ2</accession>
<comment type="caution">
    <text evidence="3">The sequence shown here is derived from an EMBL/GenBank/DDBJ whole genome shotgun (WGS) entry which is preliminary data.</text>
</comment>
<dbReference type="RefSeq" id="WP_265425539.1">
    <property type="nucleotide sequence ID" value="NZ_JAPFPW010000013.1"/>
</dbReference>
<feature type="compositionally biased region" description="Basic and acidic residues" evidence="1">
    <location>
        <begin position="1350"/>
        <end position="1364"/>
    </location>
</feature>
<feature type="transmembrane region" description="Helical" evidence="2">
    <location>
        <begin position="550"/>
        <end position="573"/>
    </location>
</feature>
<protein>
    <submittedName>
        <fullName evidence="3">Uncharacterized protein</fullName>
    </submittedName>
</protein>
<feature type="transmembrane region" description="Helical" evidence="2">
    <location>
        <begin position="486"/>
        <end position="515"/>
    </location>
</feature>
<evidence type="ECO:0000256" key="2">
    <source>
        <dbReference type="SAM" id="Phobius"/>
    </source>
</evidence>
<feature type="transmembrane region" description="Helical" evidence="2">
    <location>
        <begin position="12"/>
        <end position="28"/>
    </location>
</feature>
<dbReference type="Proteomes" id="UP001209681">
    <property type="component" value="Unassembled WGS sequence"/>
</dbReference>
<dbReference type="EMBL" id="JAPFPW010000013">
    <property type="protein sequence ID" value="MCW7754627.1"/>
    <property type="molecule type" value="Genomic_DNA"/>
</dbReference>
<evidence type="ECO:0000313" key="4">
    <source>
        <dbReference type="Proteomes" id="UP001209681"/>
    </source>
</evidence>
<feature type="transmembrane region" description="Helical" evidence="2">
    <location>
        <begin position="1243"/>
        <end position="1265"/>
    </location>
</feature>
<keyword evidence="2" id="KW-0812">Transmembrane</keyword>
<feature type="transmembrane region" description="Helical" evidence="2">
    <location>
        <begin position="683"/>
        <end position="705"/>
    </location>
</feature>
<feature type="transmembrane region" description="Helical" evidence="2">
    <location>
        <begin position="1204"/>
        <end position="1231"/>
    </location>
</feature>
<keyword evidence="2" id="KW-0472">Membrane</keyword>
<keyword evidence="4" id="KW-1185">Reference proteome</keyword>
<feature type="transmembrane region" description="Helical" evidence="2">
    <location>
        <begin position="521"/>
        <end position="538"/>
    </location>
</feature>
<evidence type="ECO:0000256" key="1">
    <source>
        <dbReference type="SAM" id="MobiDB-lite"/>
    </source>
</evidence>
<feature type="transmembrane region" description="Helical" evidence="2">
    <location>
        <begin position="1303"/>
        <end position="1324"/>
    </location>
</feature>